<evidence type="ECO:0000256" key="2">
    <source>
        <dbReference type="ARBA" id="ARBA00022777"/>
    </source>
</evidence>
<reference evidence="5" key="1">
    <citation type="journal article" date="2019" name="Int. J. Syst. Evol. Microbiol.">
        <title>The Global Catalogue of Microorganisms (GCM) 10K type strain sequencing project: providing services to taxonomists for standard genome sequencing and annotation.</title>
        <authorList>
            <consortium name="The Broad Institute Genomics Platform"/>
            <consortium name="The Broad Institute Genome Sequencing Center for Infectious Disease"/>
            <person name="Wu L."/>
            <person name="Ma J."/>
        </authorList>
    </citation>
    <scope>NUCLEOTIDE SEQUENCE [LARGE SCALE GENOMIC DNA]</scope>
    <source>
        <strain evidence="5">CGMCC 1.15180</strain>
    </source>
</reference>
<dbReference type="GO" id="GO:0016301">
    <property type="term" value="F:kinase activity"/>
    <property type="evidence" value="ECO:0007669"/>
    <property type="project" value="UniProtKB-KW"/>
</dbReference>
<evidence type="ECO:0000259" key="3">
    <source>
        <dbReference type="Pfam" id="PF00294"/>
    </source>
</evidence>
<dbReference type="PANTHER" id="PTHR10584:SF166">
    <property type="entry name" value="RIBOKINASE"/>
    <property type="match status" value="1"/>
</dbReference>
<dbReference type="EC" id="2.7.1.-" evidence="4"/>
<dbReference type="Gene3D" id="3.40.1190.20">
    <property type="match status" value="1"/>
</dbReference>
<dbReference type="RefSeq" id="WP_376887278.1">
    <property type="nucleotide sequence ID" value="NZ_JBHUHR010000039.1"/>
</dbReference>
<keyword evidence="2 4" id="KW-0418">Kinase</keyword>
<keyword evidence="5" id="KW-1185">Reference proteome</keyword>
<gene>
    <name evidence="4" type="ORF">ACFSKL_15710</name>
</gene>
<evidence type="ECO:0000313" key="5">
    <source>
        <dbReference type="Proteomes" id="UP001597361"/>
    </source>
</evidence>
<name>A0ABW4VNG1_9BACT</name>
<comment type="caution">
    <text evidence="4">The sequence shown here is derived from an EMBL/GenBank/DDBJ whole genome shotgun (WGS) entry which is preliminary data.</text>
</comment>
<protein>
    <submittedName>
        <fullName evidence="4">Carbohydrate kinase family protein</fullName>
        <ecNumber evidence="4">2.7.1.-</ecNumber>
    </submittedName>
</protein>
<dbReference type="SUPFAM" id="SSF53613">
    <property type="entry name" value="Ribokinase-like"/>
    <property type="match status" value="1"/>
</dbReference>
<accession>A0ABW4VNG1</accession>
<dbReference type="PANTHER" id="PTHR10584">
    <property type="entry name" value="SUGAR KINASE"/>
    <property type="match status" value="1"/>
</dbReference>
<proteinExistence type="predicted"/>
<evidence type="ECO:0000256" key="1">
    <source>
        <dbReference type="ARBA" id="ARBA00022679"/>
    </source>
</evidence>
<dbReference type="InterPro" id="IPR011611">
    <property type="entry name" value="PfkB_dom"/>
</dbReference>
<dbReference type="EMBL" id="JBHUHR010000039">
    <property type="protein sequence ID" value="MFD2036249.1"/>
    <property type="molecule type" value="Genomic_DNA"/>
</dbReference>
<dbReference type="InterPro" id="IPR029056">
    <property type="entry name" value="Ribokinase-like"/>
</dbReference>
<organism evidence="4 5">
    <name type="scientific">Belliella marina</name>
    <dbReference type="NCBI Taxonomy" id="1644146"/>
    <lineage>
        <taxon>Bacteria</taxon>
        <taxon>Pseudomonadati</taxon>
        <taxon>Bacteroidota</taxon>
        <taxon>Cytophagia</taxon>
        <taxon>Cytophagales</taxon>
        <taxon>Cyclobacteriaceae</taxon>
        <taxon>Belliella</taxon>
    </lineage>
</organism>
<sequence length="314" mass="34346">MEKKKLLVVGELNVDLILNDIQGFPKIGEEIVANKMNLTLGSSSAIFASNISTLGVDTAFCGMVGEDYFGGFIESKLQEKGVDCTYLRRLKEKQSGVTVVMNYDQDRANVTYCGAMEELGIQDIPWDHIGQFGHLHFSNLFLQNKIRKDIVALFEKAKSKGLTTSLDLQTDPDGVFDFDYRACLPFVDIFLPNKSELLGITKADTIDDAMEIIKPFANSVVVKMGEQGSILYNGQGKTVAQGYLHDSFVDAIGAGDSFNAGFISKFLSGEKLEACLNFGNLIGAINTTAAGGTGAFDSREHYIKIAKEIFNQEI</sequence>
<evidence type="ECO:0000313" key="4">
    <source>
        <dbReference type="EMBL" id="MFD2036249.1"/>
    </source>
</evidence>
<keyword evidence="1 4" id="KW-0808">Transferase</keyword>
<dbReference type="Pfam" id="PF00294">
    <property type="entry name" value="PfkB"/>
    <property type="match status" value="1"/>
</dbReference>
<feature type="domain" description="Carbohydrate kinase PfkB" evidence="3">
    <location>
        <begin position="4"/>
        <end position="293"/>
    </location>
</feature>
<dbReference type="CDD" id="cd01166">
    <property type="entry name" value="KdgK"/>
    <property type="match status" value="1"/>
</dbReference>
<dbReference type="Proteomes" id="UP001597361">
    <property type="component" value="Unassembled WGS sequence"/>
</dbReference>